<dbReference type="InterPro" id="IPR043129">
    <property type="entry name" value="ATPase_NBD"/>
</dbReference>
<organism evidence="2 3">
    <name type="scientific">Nakamurella leprariae</name>
    <dbReference type="NCBI Taxonomy" id="2803911"/>
    <lineage>
        <taxon>Bacteria</taxon>
        <taxon>Bacillati</taxon>
        <taxon>Actinomycetota</taxon>
        <taxon>Actinomycetes</taxon>
        <taxon>Nakamurellales</taxon>
        <taxon>Nakamurellaceae</taxon>
        <taxon>Nakamurella</taxon>
    </lineage>
</organism>
<protein>
    <submittedName>
        <fullName evidence="2">tRNA (Adenosine(37)-N6)-threonylcarbamoyltransferase complex dimerization subunit type 1 TsaB</fullName>
    </submittedName>
</protein>
<keyword evidence="3" id="KW-1185">Reference proteome</keyword>
<dbReference type="SUPFAM" id="SSF53067">
    <property type="entry name" value="Actin-like ATPase domain"/>
    <property type="match status" value="2"/>
</dbReference>
<name>A0A939C1X9_9ACTN</name>
<feature type="domain" description="Gcp-like" evidence="1">
    <location>
        <begin position="56"/>
        <end position="186"/>
    </location>
</feature>
<dbReference type="GO" id="GO:0002949">
    <property type="term" value="P:tRNA threonylcarbamoyladenosine modification"/>
    <property type="evidence" value="ECO:0007669"/>
    <property type="project" value="InterPro"/>
</dbReference>
<gene>
    <name evidence="2" type="primary">tsaB</name>
    <name evidence="2" type="ORF">JL106_09835</name>
</gene>
<dbReference type="Gene3D" id="3.30.420.40">
    <property type="match status" value="2"/>
</dbReference>
<dbReference type="Proteomes" id="UP000663792">
    <property type="component" value="Unassembled WGS sequence"/>
</dbReference>
<proteinExistence type="predicted"/>
<accession>A0A939C1X9</accession>
<evidence type="ECO:0000313" key="3">
    <source>
        <dbReference type="Proteomes" id="UP000663792"/>
    </source>
</evidence>
<dbReference type="InterPro" id="IPR022496">
    <property type="entry name" value="T6A_TsaB"/>
</dbReference>
<evidence type="ECO:0000313" key="2">
    <source>
        <dbReference type="EMBL" id="MBM9467577.1"/>
    </source>
</evidence>
<dbReference type="EMBL" id="JAERWK010000012">
    <property type="protein sequence ID" value="MBM9467577.1"/>
    <property type="molecule type" value="Genomic_DNA"/>
</dbReference>
<dbReference type="AlphaFoldDB" id="A0A939C1X9"/>
<dbReference type="NCBIfam" id="TIGR03725">
    <property type="entry name" value="T6A_YeaZ"/>
    <property type="match status" value="1"/>
</dbReference>
<dbReference type="RefSeq" id="WP_205260539.1">
    <property type="nucleotide sequence ID" value="NZ_JAERWK010000012.1"/>
</dbReference>
<comment type="caution">
    <text evidence="2">The sequence shown here is derived from an EMBL/GenBank/DDBJ whole genome shotgun (WGS) entry which is preliminary data.</text>
</comment>
<reference evidence="2" key="1">
    <citation type="submission" date="2021-01" db="EMBL/GenBank/DDBJ databases">
        <title>YIM 132084 draft genome.</title>
        <authorList>
            <person name="An D."/>
        </authorList>
    </citation>
    <scope>NUCLEOTIDE SEQUENCE</scope>
    <source>
        <strain evidence="2">YIM 132084</strain>
    </source>
</reference>
<dbReference type="InterPro" id="IPR000905">
    <property type="entry name" value="Gcp-like_dom"/>
</dbReference>
<sequence length="254" mass="25404">MLVLAIDTSTPVVTAGVARVLRAHELIALAGGGGLTGPSSMPTTVLAERSVTDAFAHAERLMPLATEALAETGHRVADLEAVVVGLGPGPFTGLRVGIATAAALGDALDVPVHGVPSHDGVAGSVVRAVAGAVGSTDGPLLVATDARRREVYVSAYAADGRRLAGPAVLAPAAVPAWLDEHDVRPAALAGAGADLVAGVLPLPVTAPTRPLTAGLVTRAERALVTDAVPGPLTPLYLRRPDATEPSATKSVLGR</sequence>
<evidence type="ECO:0000259" key="1">
    <source>
        <dbReference type="Pfam" id="PF00814"/>
    </source>
</evidence>
<dbReference type="Pfam" id="PF00814">
    <property type="entry name" value="TsaD"/>
    <property type="match status" value="1"/>
</dbReference>